<sequence length="108" mass="12335">MNGTVAKNGALRQAINYERLQQEVEDKSYLDKLRSIPNQNWIADMYERNKRNGLGLAYNMMCILMDEFTCLLNYPVPLDTSLCTAVVAEHDAYVLRSHGAPDFRVSFS</sequence>
<dbReference type="InterPro" id="IPR019149">
    <property type="entry name" value="ABHD18"/>
</dbReference>
<comment type="caution">
    <text evidence="1">The sequence shown here is derived from an EMBL/GenBank/DDBJ whole genome shotgun (WGS) entry which is preliminary data.</text>
</comment>
<gene>
    <name evidence="1" type="ORF">ANCCAN_27896</name>
</gene>
<dbReference type="OrthoDB" id="9987145at2759"/>
<evidence type="ECO:0000313" key="1">
    <source>
        <dbReference type="EMBL" id="RCN26378.1"/>
    </source>
</evidence>
<dbReference type="EMBL" id="JOJR01007580">
    <property type="protein sequence ID" value="RCN26378.1"/>
    <property type="molecule type" value="Genomic_DNA"/>
</dbReference>
<keyword evidence="2" id="KW-1185">Reference proteome</keyword>
<dbReference type="AlphaFoldDB" id="A0A368F415"/>
<evidence type="ECO:0000313" key="2">
    <source>
        <dbReference type="Proteomes" id="UP000252519"/>
    </source>
</evidence>
<dbReference type="Proteomes" id="UP000252519">
    <property type="component" value="Unassembled WGS sequence"/>
</dbReference>
<proteinExistence type="predicted"/>
<dbReference type="Pfam" id="PF09752">
    <property type="entry name" value="ABHD18"/>
    <property type="match status" value="1"/>
</dbReference>
<reference evidence="1 2" key="1">
    <citation type="submission" date="2014-10" db="EMBL/GenBank/DDBJ databases">
        <title>Draft genome of the hookworm Ancylostoma caninum.</title>
        <authorList>
            <person name="Mitreva M."/>
        </authorList>
    </citation>
    <scope>NUCLEOTIDE SEQUENCE [LARGE SCALE GENOMIC DNA]</scope>
    <source>
        <strain evidence="1 2">Baltimore</strain>
    </source>
</reference>
<name>A0A368F415_ANCCA</name>
<protein>
    <submittedName>
        <fullName evidence="1">Uncharacterized protein</fullName>
    </submittedName>
</protein>
<organism evidence="1 2">
    <name type="scientific">Ancylostoma caninum</name>
    <name type="common">Dog hookworm</name>
    <dbReference type="NCBI Taxonomy" id="29170"/>
    <lineage>
        <taxon>Eukaryota</taxon>
        <taxon>Metazoa</taxon>
        <taxon>Ecdysozoa</taxon>
        <taxon>Nematoda</taxon>
        <taxon>Chromadorea</taxon>
        <taxon>Rhabditida</taxon>
        <taxon>Rhabditina</taxon>
        <taxon>Rhabditomorpha</taxon>
        <taxon>Strongyloidea</taxon>
        <taxon>Ancylostomatidae</taxon>
        <taxon>Ancylostomatinae</taxon>
        <taxon>Ancylostoma</taxon>
    </lineage>
</organism>
<accession>A0A368F415</accession>